<dbReference type="AlphaFoldDB" id="A0A4S9AVR5"/>
<feature type="domain" description="Zn(2)-C6 fungal-type" evidence="3">
    <location>
        <begin position="9"/>
        <end position="38"/>
    </location>
</feature>
<accession>A0A4S9AVR5</accession>
<evidence type="ECO:0000313" key="5">
    <source>
        <dbReference type="Proteomes" id="UP000304928"/>
    </source>
</evidence>
<comment type="caution">
    <text evidence="4">The sequence shown here is derived from an EMBL/GenBank/DDBJ whole genome shotgun (WGS) entry which is preliminary data.</text>
</comment>
<evidence type="ECO:0000313" key="4">
    <source>
        <dbReference type="EMBL" id="THW83613.1"/>
    </source>
</evidence>
<dbReference type="SUPFAM" id="SSF57701">
    <property type="entry name" value="Zn2/Cys6 DNA-binding domain"/>
    <property type="match status" value="1"/>
</dbReference>
<dbReference type="Proteomes" id="UP000304928">
    <property type="component" value="Unassembled WGS sequence"/>
</dbReference>
<dbReference type="Gene3D" id="4.10.240.10">
    <property type="entry name" value="Zn(2)-C6 fungal-type DNA-binding domain"/>
    <property type="match status" value="1"/>
</dbReference>
<evidence type="ECO:0000256" key="2">
    <source>
        <dbReference type="SAM" id="MobiDB-lite"/>
    </source>
</evidence>
<feature type="region of interest" description="Disordered" evidence="2">
    <location>
        <begin position="47"/>
        <end position="66"/>
    </location>
</feature>
<dbReference type="Pfam" id="PF00172">
    <property type="entry name" value="Zn_clus"/>
    <property type="match status" value="1"/>
</dbReference>
<dbReference type="InterPro" id="IPR036864">
    <property type="entry name" value="Zn2-C6_fun-type_DNA-bd_sf"/>
</dbReference>
<dbReference type="GO" id="GO:0008270">
    <property type="term" value="F:zinc ion binding"/>
    <property type="evidence" value="ECO:0007669"/>
    <property type="project" value="InterPro"/>
</dbReference>
<dbReference type="GO" id="GO:0000981">
    <property type="term" value="F:DNA-binding transcription factor activity, RNA polymerase II-specific"/>
    <property type="evidence" value="ECO:0007669"/>
    <property type="project" value="InterPro"/>
</dbReference>
<dbReference type="PROSITE" id="PS50048">
    <property type="entry name" value="ZN2_CY6_FUNGAL_2"/>
    <property type="match status" value="1"/>
</dbReference>
<name>A0A4S9AVR5_AURPU</name>
<reference evidence="4 5" key="1">
    <citation type="submission" date="2018-10" db="EMBL/GenBank/DDBJ databases">
        <title>Fifty Aureobasidium pullulans genomes reveal a recombining polyextremotolerant generalist.</title>
        <authorList>
            <person name="Gostincar C."/>
            <person name="Turk M."/>
            <person name="Zajc J."/>
            <person name="Gunde-Cimerman N."/>
        </authorList>
    </citation>
    <scope>NUCLEOTIDE SEQUENCE [LARGE SCALE GENOMIC DNA]</scope>
    <source>
        <strain evidence="4 5">EXF-10507</strain>
    </source>
</reference>
<proteinExistence type="predicted"/>
<organism evidence="4 5">
    <name type="scientific">Aureobasidium pullulans</name>
    <name type="common">Black yeast</name>
    <name type="synonym">Pullularia pullulans</name>
    <dbReference type="NCBI Taxonomy" id="5580"/>
    <lineage>
        <taxon>Eukaryota</taxon>
        <taxon>Fungi</taxon>
        <taxon>Dikarya</taxon>
        <taxon>Ascomycota</taxon>
        <taxon>Pezizomycotina</taxon>
        <taxon>Dothideomycetes</taxon>
        <taxon>Dothideomycetidae</taxon>
        <taxon>Dothideales</taxon>
        <taxon>Saccotheciaceae</taxon>
        <taxon>Aureobasidium</taxon>
    </lineage>
</organism>
<gene>
    <name evidence="4" type="ORF">D6D15_09449</name>
</gene>
<dbReference type="EMBL" id="QZAR01000268">
    <property type="protein sequence ID" value="THW83613.1"/>
    <property type="molecule type" value="Genomic_DNA"/>
</dbReference>
<sequence>MSNNTRKKSCRECSKAKRRCNLSNPCKRCSDRSLACIYTNAPSRVTPFPRGSVRQDPSAEPVHNRQISPNAATQTWEKILSISSDTPGSITLDESNDEAAVYTAFLPDLPETQVIIPETNKLCIENIMISGSDYRRADYHKVTSIWVSYVEASYASIFLTKVQDKFTHETLADPNSRLNNQIKDIKSYHSEFASLCQTPWLHRRLYKSGMPDIMFSAYRDCVMYSQKTEHNKGLVYRSLEESIDTLLSLEAMTNGGELLVRVQCLLLYQSMQLFDQDVRQQCLAGSRMKTLELWTDVLGDLRDASLELSNKTIQQVPVWESWIYAESLRRTVIASYTLITLHYMLKQDIPSQGGWTRSQPWSICQQVWSTQSSFDFLSVWEQDPPVTVSCLLLDEFLEQGKADAVDDFARNMLVTYIGLDETKQWFKQRGSTY</sequence>
<dbReference type="CDD" id="cd00067">
    <property type="entry name" value="GAL4"/>
    <property type="match status" value="1"/>
</dbReference>
<dbReference type="PROSITE" id="PS00463">
    <property type="entry name" value="ZN2_CY6_FUNGAL_1"/>
    <property type="match status" value="1"/>
</dbReference>
<evidence type="ECO:0000259" key="3">
    <source>
        <dbReference type="PROSITE" id="PS50048"/>
    </source>
</evidence>
<evidence type="ECO:0000256" key="1">
    <source>
        <dbReference type="ARBA" id="ARBA00023242"/>
    </source>
</evidence>
<keyword evidence="1" id="KW-0539">Nucleus</keyword>
<protein>
    <recommendedName>
        <fullName evidence="3">Zn(2)-C6 fungal-type domain-containing protein</fullName>
    </recommendedName>
</protein>
<dbReference type="InterPro" id="IPR001138">
    <property type="entry name" value="Zn2Cys6_DnaBD"/>
</dbReference>